<dbReference type="SMART" id="SM00906">
    <property type="entry name" value="Fungal_trans"/>
    <property type="match status" value="1"/>
</dbReference>
<dbReference type="CDD" id="cd00067">
    <property type="entry name" value="GAL4"/>
    <property type="match status" value="1"/>
</dbReference>
<name>A0A086TI70_HAPC1</name>
<feature type="region of interest" description="Disordered" evidence="5">
    <location>
        <begin position="1"/>
        <end position="28"/>
    </location>
</feature>
<dbReference type="PROSITE" id="PS50048">
    <property type="entry name" value="ZN2_CY6_FUNGAL_2"/>
    <property type="match status" value="1"/>
</dbReference>
<dbReference type="Pfam" id="PF04082">
    <property type="entry name" value="Fungal_trans"/>
    <property type="match status" value="1"/>
</dbReference>
<dbReference type="AlphaFoldDB" id="A0A086TI70"/>
<dbReference type="InterPro" id="IPR036864">
    <property type="entry name" value="Zn2-C6_fun-type_DNA-bd_sf"/>
</dbReference>
<keyword evidence="4" id="KW-0539">Nucleus</keyword>
<dbReference type="InterPro" id="IPR051127">
    <property type="entry name" value="Fungal_SecMet_Regulators"/>
</dbReference>
<dbReference type="SUPFAM" id="SSF57701">
    <property type="entry name" value="Zn2/Cys6 DNA-binding domain"/>
    <property type="match status" value="1"/>
</dbReference>
<dbReference type="CDD" id="cd12148">
    <property type="entry name" value="fungal_TF_MHR"/>
    <property type="match status" value="1"/>
</dbReference>
<dbReference type="PANTHER" id="PTHR47424:SF5">
    <property type="entry name" value="ZN(II)2CYS6 TRANSCRIPTION FACTOR (EUROFUNG)"/>
    <property type="match status" value="1"/>
</dbReference>
<dbReference type="EMBL" id="JPKY01000001">
    <property type="protein sequence ID" value="KFH49052.1"/>
    <property type="molecule type" value="Genomic_DNA"/>
</dbReference>
<evidence type="ECO:0000313" key="8">
    <source>
        <dbReference type="Proteomes" id="UP000029964"/>
    </source>
</evidence>
<feature type="domain" description="Zn(2)-C6 fungal-type" evidence="6">
    <location>
        <begin position="31"/>
        <end position="62"/>
    </location>
</feature>
<dbReference type="SMART" id="SM00066">
    <property type="entry name" value="GAL4"/>
    <property type="match status" value="1"/>
</dbReference>
<evidence type="ECO:0000259" key="6">
    <source>
        <dbReference type="PROSITE" id="PS50048"/>
    </source>
</evidence>
<dbReference type="OrthoDB" id="3362851at2759"/>
<evidence type="ECO:0000313" key="7">
    <source>
        <dbReference type="EMBL" id="KFH49052.1"/>
    </source>
</evidence>
<accession>A0A086TI70</accession>
<keyword evidence="8" id="KW-1185">Reference proteome</keyword>
<feature type="region of interest" description="Disordered" evidence="5">
    <location>
        <begin position="125"/>
        <end position="177"/>
    </location>
</feature>
<organism evidence="7 8">
    <name type="scientific">Hapsidospora chrysogenum (strain ATCC 11550 / CBS 779.69 / DSM 880 / IAM 14645 / JCM 23072 / IMI 49137)</name>
    <name type="common">Acremonium chrysogenum</name>
    <dbReference type="NCBI Taxonomy" id="857340"/>
    <lineage>
        <taxon>Eukaryota</taxon>
        <taxon>Fungi</taxon>
        <taxon>Dikarya</taxon>
        <taxon>Ascomycota</taxon>
        <taxon>Pezizomycotina</taxon>
        <taxon>Sordariomycetes</taxon>
        <taxon>Hypocreomycetidae</taxon>
        <taxon>Hypocreales</taxon>
        <taxon>Bionectriaceae</taxon>
        <taxon>Hapsidospora</taxon>
    </lineage>
</organism>
<dbReference type="GO" id="GO:0008270">
    <property type="term" value="F:zinc ion binding"/>
    <property type="evidence" value="ECO:0007669"/>
    <property type="project" value="InterPro"/>
</dbReference>
<dbReference type="GO" id="GO:0000435">
    <property type="term" value="P:positive regulation of transcription from RNA polymerase II promoter by galactose"/>
    <property type="evidence" value="ECO:0007669"/>
    <property type="project" value="TreeGrafter"/>
</dbReference>
<reference evidence="8" key="1">
    <citation type="journal article" date="2014" name="Genome Announc.">
        <title>Genome sequence and annotation of Acremonium chrysogenum, producer of the beta-lactam antibiotic cephalosporin C.</title>
        <authorList>
            <person name="Terfehr D."/>
            <person name="Dahlmann T.A."/>
            <person name="Specht T."/>
            <person name="Zadra I."/>
            <person name="Kuernsteiner H."/>
            <person name="Kueck U."/>
        </authorList>
    </citation>
    <scope>NUCLEOTIDE SEQUENCE [LARGE SCALE GENOMIC DNA]</scope>
    <source>
        <strain evidence="8">ATCC 11550 / CBS 779.69 / DSM 880 / IAM 14645 / JCM 23072 / IMI 49137</strain>
    </source>
</reference>
<evidence type="ECO:0000256" key="2">
    <source>
        <dbReference type="ARBA" id="ARBA00023015"/>
    </source>
</evidence>
<evidence type="ECO:0000256" key="5">
    <source>
        <dbReference type="SAM" id="MobiDB-lite"/>
    </source>
</evidence>
<dbReference type="GO" id="GO:0005634">
    <property type="term" value="C:nucleus"/>
    <property type="evidence" value="ECO:0007669"/>
    <property type="project" value="TreeGrafter"/>
</dbReference>
<feature type="compositionally biased region" description="Basic and acidic residues" evidence="5">
    <location>
        <begin position="165"/>
        <end position="174"/>
    </location>
</feature>
<dbReference type="Proteomes" id="UP000029964">
    <property type="component" value="Unassembled WGS sequence"/>
</dbReference>
<keyword evidence="2" id="KW-0805">Transcription regulation</keyword>
<dbReference type="GO" id="GO:0006351">
    <property type="term" value="P:DNA-templated transcription"/>
    <property type="evidence" value="ECO:0007669"/>
    <property type="project" value="InterPro"/>
</dbReference>
<protein>
    <submittedName>
        <fullName evidence="7">Lactose regulatory protein-like protein</fullName>
    </submittedName>
</protein>
<evidence type="ECO:0000256" key="1">
    <source>
        <dbReference type="ARBA" id="ARBA00022723"/>
    </source>
</evidence>
<proteinExistence type="predicted"/>
<keyword evidence="1" id="KW-0479">Metal-binding</keyword>
<dbReference type="GO" id="GO:0000978">
    <property type="term" value="F:RNA polymerase II cis-regulatory region sequence-specific DNA binding"/>
    <property type="evidence" value="ECO:0007669"/>
    <property type="project" value="TreeGrafter"/>
</dbReference>
<evidence type="ECO:0000256" key="4">
    <source>
        <dbReference type="ARBA" id="ARBA00023242"/>
    </source>
</evidence>
<comment type="caution">
    <text evidence="7">The sequence shown here is derived from an EMBL/GenBank/DDBJ whole genome shotgun (WGS) entry which is preliminary data.</text>
</comment>
<gene>
    <name evidence="7" type="ORF">ACRE_001370</name>
</gene>
<dbReference type="Gene3D" id="4.10.240.10">
    <property type="entry name" value="Zn(2)-C6 fungal-type DNA-binding domain"/>
    <property type="match status" value="1"/>
</dbReference>
<evidence type="ECO:0000256" key="3">
    <source>
        <dbReference type="ARBA" id="ARBA00023163"/>
    </source>
</evidence>
<dbReference type="HOGENOM" id="CLU_008599_1_0_1"/>
<feature type="compositionally biased region" description="Polar residues" evidence="5">
    <location>
        <begin position="125"/>
        <end position="148"/>
    </location>
</feature>
<dbReference type="InterPro" id="IPR001138">
    <property type="entry name" value="Zn2Cys6_DnaBD"/>
</dbReference>
<keyword evidence="3" id="KW-0804">Transcription</keyword>
<dbReference type="GO" id="GO:0000981">
    <property type="term" value="F:DNA-binding transcription factor activity, RNA polymerase II-specific"/>
    <property type="evidence" value="ECO:0007669"/>
    <property type="project" value="InterPro"/>
</dbReference>
<dbReference type="Pfam" id="PF00172">
    <property type="entry name" value="Zn_clus"/>
    <property type="match status" value="1"/>
</dbReference>
<feature type="compositionally biased region" description="Polar residues" evidence="5">
    <location>
        <begin position="1"/>
        <end position="18"/>
    </location>
</feature>
<dbReference type="PROSITE" id="PS00463">
    <property type="entry name" value="ZN2_CY6_FUNGAL_1"/>
    <property type="match status" value="1"/>
</dbReference>
<dbReference type="InterPro" id="IPR007219">
    <property type="entry name" value="XnlR_reg_dom"/>
</dbReference>
<dbReference type="PANTHER" id="PTHR47424">
    <property type="entry name" value="REGULATORY PROTEIN GAL4"/>
    <property type="match status" value="1"/>
</dbReference>
<sequence>MSSISQLTNDADSANITTREPPAPTRRVNRSCLECTRRKVKCDGQQPCGSCQYYRCPEACGYRQRSKRNAVSRSTFEKTAEQARTQSQILETLFPGTGLDDLNGKSLEELLALLSVKLERAGYPYSSTVSSQSRPPLKQPSSDGQYTSAGEADDSAAVSENGDQPAERRWDESLNHPGSVASDDINAIGLAQDHHVRSYLGMTSMSAVIRAIFRLYPAAKEHTVQCSKTWSAIPSQPLPAMPFLDRDPALDRLKEQRCIDFYFDHVHAITPLIDEEEFRRQFAAGDRQDASWKGLLNMVFVMGSIASGSDSLHEQYYRQACSFVSLESLGAGNMDSLQALCLLGGYYLHYRNSPNMAYSILGAAHRVAIALGLHREPRHRANITDPDEAARHRQRVELRRRTWWSLFCLDVWGAMTQGRPTCGRWDSSTMDTLFPTASSPDDFMATSLQASSNFCLICDRMQQRFARSGRLSIQEVVDFDTELVRWYDALPPTMTDPVQSPPRFHIAREFMRTRYLNARMLLTRSSFLYVANGHRKNLTQLAPEAQQLLDTCCSVASETIDAIALYWTPNRVHVWNAGWYLFQACMTPLLSLAVDKNMETSATESVAAWRASLGKALETFAEMRPWMRSTDRSPEIVSAFYEALTSDYDGAFSTPSGAGSLDLFGWYDDQLSEIDWSTFLGDLTRLYNSAASKATSFATEHPFATCGIAVGITAIAGLSLVAAPALGAAGSTSGGIGAGKLVWFALRPYSIEPYNNDRFRDQGTAAAAGQSMLQPIVSHGAFAVLQSAGAGGYGVPIVHGVVQGAGAVLAGALGYAAARDDDGASTEEENETEEDFGK</sequence>